<evidence type="ECO:0000313" key="8">
    <source>
        <dbReference type="Proteomes" id="UP000189462"/>
    </source>
</evidence>
<name>A0A1V3NF05_9GAMM</name>
<evidence type="ECO:0000256" key="2">
    <source>
        <dbReference type="ARBA" id="ARBA00007118"/>
    </source>
</evidence>
<dbReference type="InterPro" id="IPR029479">
    <property type="entry name" value="Nitroreductase"/>
</dbReference>
<comment type="similarity">
    <text evidence="2">Belongs to the nitroreductase family.</text>
</comment>
<evidence type="ECO:0000256" key="5">
    <source>
        <dbReference type="ARBA" id="ARBA00023002"/>
    </source>
</evidence>
<comment type="caution">
    <text evidence="7">The sequence shown here is derived from an EMBL/GenBank/DDBJ whole genome shotgun (WGS) entry which is preliminary data.</text>
</comment>
<protein>
    <submittedName>
        <fullName evidence="7">Nitroreductase</fullName>
    </submittedName>
</protein>
<dbReference type="GO" id="GO:0016491">
    <property type="term" value="F:oxidoreductase activity"/>
    <property type="evidence" value="ECO:0007669"/>
    <property type="project" value="UniProtKB-KW"/>
</dbReference>
<keyword evidence="8" id="KW-1185">Reference proteome</keyword>
<accession>A0A1V3NF05</accession>
<dbReference type="RefSeq" id="WP_077279142.1">
    <property type="nucleotide sequence ID" value="NZ_MVBK01000060.1"/>
</dbReference>
<dbReference type="AlphaFoldDB" id="A0A1V3NF05"/>
<evidence type="ECO:0000256" key="4">
    <source>
        <dbReference type="ARBA" id="ARBA00022643"/>
    </source>
</evidence>
<dbReference type="Pfam" id="PF00881">
    <property type="entry name" value="Nitroreductase"/>
    <property type="match status" value="1"/>
</dbReference>
<comment type="cofactor">
    <cofactor evidence="1">
        <name>FMN</name>
        <dbReference type="ChEBI" id="CHEBI:58210"/>
    </cofactor>
</comment>
<evidence type="ECO:0000256" key="3">
    <source>
        <dbReference type="ARBA" id="ARBA00022630"/>
    </source>
</evidence>
<dbReference type="EMBL" id="MVBK01000060">
    <property type="protein sequence ID" value="OOG23584.1"/>
    <property type="molecule type" value="Genomic_DNA"/>
</dbReference>
<evidence type="ECO:0000256" key="1">
    <source>
        <dbReference type="ARBA" id="ARBA00001917"/>
    </source>
</evidence>
<evidence type="ECO:0000313" key="7">
    <source>
        <dbReference type="EMBL" id="OOG23584.1"/>
    </source>
</evidence>
<evidence type="ECO:0000259" key="6">
    <source>
        <dbReference type="Pfam" id="PF00881"/>
    </source>
</evidence>
<keyword evidence="4" id="KW-0288">FMN</keyword>
<dbReference type="InterPro" id="IPR000415">
    <property type="entry name" value="Nitroreductase-like"/>
</dbReference>
<dbReference type="Gene3D" id="3.40.109.10">
    <property type="entry name" value="NADH Oxidase"/>
    <property type="match status" value="1"/>
</dbReference>
<keyword evidence="5" id="KW-0560">Oxidoreductase</keyword>
<dbReference type="PANTHER" id="PTHR43673">
    <property type="entry name" value="NAD(P)H NITROREDUCTASE YDGI-RELATED"/>
    <property type="match status" value="1"/>
</dbReference>
<dbReference type="STRING" id="108003.B1C78_10675"/>
<proteinExistence type="inferred from homology"/>
<gene>
    <name evidence="7" type="ORF">B1C78_10675</name>
</gene>
<reference evidence="7 8" key="1">
    <citation type="submission" date="2017-02" db="EMBL/GenBank/DDBJ databases">
        <title>Genomic diversity within the haloalkaliphilic genus Thioalkalivibrio.</title>
        <authorList>
            <person name="Ahn A.-C."/>
            <person name="Meier-Kolthoff J."/>
            <person name="Overmars L."/>
            <person name="Richter M."/>
            <person name="Woyke T."/>
            <person name="Sorokin D.Y."/>
            <person name="Muyzer G."/>
        </authorList>
    </citation>
    <scope>NUCLEOTIDE SEQUENCE [LARGE SCALE GENOMIC DNA]</scope>
    <source>
        <strain evidence="7 8">ALJD</strain>
    </source>
</reference>
<dbReference type="SUPFAM" id="SSF55469">
    <property type="entry name" value="FMN-dependent nitroreductase-like"/>
    <property type="match status" value="1"/>
</dbReference>
<feature type="domain" description="Nitroreductase" evidence="6">
    <location>
        <begin position="67"/>
        <end position="153"/>
    </location>
</feature>
<sequence>MWDFFKTVRHRHSVRRYQADMPVEEEKLHAILETAIAAPSAGDLQAYHVVAVRDPDLRAALAAAAHGQGFVAEAPVVLVFCAQPERSAREYGERGRDLFSLQDATIAAAYAQLAVVAAGLGSTWVGYFQEHEVRRVLGLSEDLHPIALLCLGYPAELPEVTPRRRLDELVSYR</sequence>
<dbReference type="PANTHER" id="PTHR43673:SF2">
    <property type="entry name" value="NITROREDUCTASE"/>
    <property type="match status" value="1"/>
</dbReference>
<dbReference type="Proteomes" id="UP000189462">
    <property type="component" value="Unassembled WGS sequence"/>
</dbReference>
<keyword evidence="3" id="KW-0285">Flavoprotein</keyword>
<dbReference type="OrthoDB" id="3181400at2"/>
<organism evidence="7 8">
    <name type="scientific">Thioalkalivibrio denitrificans</name>
    <dbReference type="NCBI Taxonomy" id="108003"/>
    <lineage>
        <taxon>Bacteria</taxon>
        <taxon>Pseudomonadati</taxon>
        <taxon>Pseudomonadota</taxon>
        <taxon>Gammaproteobacteria</taxon>
        <taxon>Chromatiales</taxon>
        <taxon>Ectothiorhodospiraceae</taxon>
        <taxon>Thioalkalivibrio</taxon>
    </lineage>
</organism>